<dbReference type="InterPro" id="IPR025388">
    <property type="entry name" value="Alginate_export_dom"/>
</dbReference>
<sequence length="454" mass="50047">MKKLFPGGIMLLLCCTCWLLPAHAQFSLSAQLRTRTELRDGQGAPLPEGTSPAVFTSQRTRLSAGFTASRIRLGLAIQDVRVWGQDASTINRTTTANNNGLMLHEAWAEVLLTDTASARRRLLLKIGRQELLYDDSRLLGNLDWLQQARRHDALVLKYEQDAWMLHAGGAFNQNKEGAAGTVYDPTPPGNYPGNTNGGRNYKSLQFLYAGRKLHNGNVSFLFLADQFSRSYTDTVDNTPVTKWEDATRNRMTTGLYFNNTFRRVTLTAAGYYQFGKNVEGRNLSATLLSAAVQYACSKAFSIGAGADYTSGGGSGNTSHAFDPLYGTPHKFWGNMDYFYVASGFGNRGLQDYYLGAKLKAGSKWLLTAAAHEFFSASTLPSIDGRTTPSRRFGTEADLTAVFSLTPMIAFEGGYSYFRSTESLTSVGVKNISNPDHSSNWAYLMVSIKPSWLFK</sequence>
<evidence type="ECO:0000256" key="1">
    <source>
        <dbReference type="SAM" id="SignalP"/>
    </source>
</evidence>
<evidence type="ECO:0000313" key="3">
    <source>
        <dbReference type="EMBL" id="TWI84081.1"/>
    </source>
</evidence>
<dbReference type="AlphaFoldDB" id="A0A562SS66"/>
<dbReference type="Pfam" id="PF13372">
    <property type="entry name" value="Alginate_exp"/>
    <property type="match status" value="1"/>
</dbReference>
<dbReference type="Proteomes" id="UP000316778">
    <property type="component" value="Unassembled WGS sequence"/>
</dbReference>
<feature type="chain" id="PRO_5022069554" evidence="1">
    <location>
        <begin position="25"/>
        <end position="454"/>
    </location>
</feature>
<dbReference type="EMBL" id="VLLG01000005">
    <property type="protein sequence ID" value="TWI84081.1"/>
    <property type="molecule type" value="Genomic_DNA"/>
</dbReference>
<protein>
    <submittedName>
        <fullName evidence="3">Alginate export protein</fullName>
    </submittedName>
</protein>
<reference evidence="3 4" key="1">
    <citation type="journal article" date="2013" name="Stand. Genomic Sci.">
        <title>Genomic Encyclopedia of Type Strains, Phase I: The one thousand microbial genomes (KMG-I) project.</title>
        <authorList>
            <person name="Kyrpides N.C."/>
            <person name="Woyke T."/>
            <person name="Eisen J.A."/>
            <person name="Garrity G."/>
            <person name="Lilburn T.G."/>
            <person name="Beck B.J."/>
            <person name="Whitman W.B."/>
            <person name="Hugenholtz P."/>
            <person name="Klenk H.P."/>
        </authorList>
    </citation>
    <scope>NUCLEOTIDE SEQUENCE [LARGE SCALE GENOMIC DNA]</scope>
    <source>
        <strain evidence="3 4">DSM 13484</strain>
    </source>
</reference>
<name>A0A562SS66_CHIJA</name>
<accession>A0A562SS66</accession>
<feature type="domain" description="Alginate export" evidence="2">
    <location>
        <begin position="27"/>
        <end position="381"/>
    </location>
</feature>
<evidence type="ECO:0000313" key="4">
    <source>
        <dbReference type="Proteomes" id="UP000316778"/>
    </source>
</evidence>
<dbReference type="OrthoDB" id="1070463at2"/>
<feature type="signal peptide" evidence="1">
    <location>
        <begin position="1"/>
        <end position="24"/>
    </location>
</feature>
<gene>
    <name evidence="3" type="ORF">LX66_4443</name>
</gene>
<dbReference type="RefSeq" id="WP_145717614.1">
    <property type="nucleotide sequence ID" value="NZ_BAAAFY010000002.1"/>
</dbReference>
<evidence type="ECO:0000259" key="2">
    <source>
        <dbReference type="Pfam" id="PF13372"/>
    </source>
</evidence>
<organism evidence="3 4">
    <name type="scientific">Chitinophaga japonensis</name>
    <name type="common">Flexibacter japonensis</name>
    <dbReference type="NCBI Taxonomy" id="104662"/>
    <lineage>
        <taxon>Bacteria</taxon>
        <taxon>Pseudomonadati</taxon>
        <taxon>Bacteroidota</taxon>
        <taxon>Chitinophagia</taxon>
        <taxon>Chitinophagales</taxon>
        <taxon>Chitinophagaceae</taxon>
        <taxon>Chitinophaga</taxon>
    </lineage>
</organism>
<keyword evidence="1" id="KW-0732">Signal</keyword>
<keyword evidence="4" id="KW-1185">Reference proteome</keyword>
<comment type="caution">
    <text evidence="3">The sequence shown here is derived from an EMBL/GenBank/DDBJ whole genome shotgun (WGS) entry which is preliminary data.</text>
</comment>
<proteinExistence type="predicted"/>